<dbReference type="InterPro" id="IPR001098">
    <property type="entry name" value="DNA-dir_DNA_pol_A_palm_dom"/>
</dbReference>
<keyword evidence="8" id="KW-0540">Nuclease</keyword>
<name>D5RL89_9PROT</name>
<protein>
    <recommendedName>
        <fullName evidence="4 16">DNA polymerase I</fullName>
        <ecNumber evidence="3 16">2.7.7.7</ecNumber>
    </recommendedName>
</protein>
<dbReference type="CDD" id="cd08637">
    <property type="entry name" value="DNA_pol_A_pol_I_C"/>
    <property type="match status" value="1"/>
</dbReference>
<dbReference type="Gene3D" id="1.20.1060.10">
    <property type="entry name" value="Taq DNA Polymerase, Chain T, domain 4"/>
    <property type="match status" value="1"/>
</dbReference>
<dbReference type="OrthoDB" id="9806424at2"/>
<evidence type="ECO:0000256" key="1">
    <source>
        <dbReference type="ARBA" id="ARBA00007705"/>
    </source>
</evidence>
<evidence type="ECO:0000256" key="14">
    <source>
        <dbReference type="ARBA" id="ARBA00023204"/>
    </source>
</evidence>
<dbReference type="InterPro" id="IPR020045">
    <property type="entry name" value="DNA_polI_H3TH"/>
</dbReference>
<dbReference type="AlphaFoldDB" id="D5RL89"/>
<proteinExistence type="inferred from homology"/>
<dbReference type="Proteomes" id="UP000005324">
    <property type="component" value="Unassembled WGS sequence"/>
</dbReference>
<sequence>MCWPRARGAATITDPVPGAPGAQPAAAPETAETQPHLILVDGSGYIFRAFHALPPMTRPDGVPVNAVFGFTTMLGNFLTKHVGTHIAVVFDSSRVTFRSEIYPDYKAHRPEPPPELVPQFALIREATAAFGVACVEQPGFEADDLIAAYAKGFVERGGQVTIVSSDKDLMQLVRPGVQLLDPIKQKPIREPEVLEKFGVTPDKVVDVQALAGDSTDNVPGVPGIGVKTAATLILEYGDLEGLLAAAPQIRQPKRREALINFAEQARISRRLVLLDENAPLPAPVDQLLARAPEPGRLAGFLREQGFRSLLHRMGLDGDTADSAPVSRPRFATNGAVPEPAATAEPPPAADAAPFGPYETVTELAALQPFLDAARAGGLLAIDTETDSLDALNANLVGLSLAVAPGRACYVPLRHGPPPGSGDLLAEAPAAPAQLSQAEVVEALRPLLADPAVLKILHNAKYDLEVLARPEHGALDITPVDDTMLISYSMDAGRHGHGMDELSLRHLGHRPIPFDEVTGTGRARIPFSQVALDKATAYAAEDADVTLRLWQALRPRLRPDRSLALYEQVERRMVAVLRDMEMAGIKVDGAELARIGEDFSQRMVVLEQEIHELAGKPFNVGSPKQLGEILFDEQKLPGGKRGKNGAWGTDASVLEDLAARGHELPRRVLHWRQLAKLKSTYVEGLAAQIDRRDGRVHTDFSMAVTSTGRLSSTEPNLQNIPIRTEEGVRIRRAFVAEPGHVLLAADYSQIELRLLAHLADVPSLRDAFAKGEDIHSRTAADIFGLAPDKVDKEARRRAKTINFGIIYGMSAFGLAARLGIGPGEARGIIDAYFSQYPGILEEMERLKSEAREKGYVLSPFGRKLWIDGIQAKEQARRGNAERAAINAPFQGGAAEIIKRAMVRMPAALRAAGLSARMLLQVHDELLFEVPEAEVDATAECVRQVMESVATLRVPLKAEIGHGANWAVAH</sequence>
<dbReference type="Gene3D" id="1.10.150.20">
    <property type="entry name" value="5' to 3' exonuclease, C-terminal subdomain"/>
    <property type="match status" value="2"/>
</dbReference>
<dbReference type="FunFam" id="1.10.150.20:FF:000003">
    <property type="entry name" value="DNA polymerase I"/>
    <property type="match status" value="1"/>
</dbReference>
<dbReference type="PANTHER" id="PTHR10133">
    <property type="entry name" value="DNA POLYMERASE I"/>
    <property type="match status" value="1"/>
</dbReference>
<dbReference type="FunFam" id="1.20.1060.10:FF:000001">
    <property type="entry name" value="DNA polymerase I"/>
    <property type="match status" value="1"/>
</dbReference>
<dbReference type="GO" id="GO:0008408">
    <property type="term" value="F:3'-5' exonuclease activity"/>
    <property type="evidence" value="ECO:0007669"/>
    <property type="project" value="UniProtKB-UniRule"/>
</dbReference>
<dbReference type="PROSITE" id="PS00447">
    <property type="entry name" value="DNA_POLYMERASE_A"/>
    <property type="match status" value="1"/>
</dbReference>
<dbReference type="RefSeq" id="WP_007004267.1">
    <property type="nucleotide sequence ID" value="NZ_GG770779.1"/>
</dbReference>
<evidence type="ECO:0000256" key="4">
    <source>
        <dbReference type="ARBA" id="ARBA00020311"/>
    </source>
</evidence>
<dbReference type="InterPro" id="IPR002421">
    <property type="entry name" value="5-3_exonuclease"/>
</dbReference>
<keyword evidence="14 17" id="KW-0234">DNA repair</keyword>
<dbReference type="Pfam" id="PF00476">
    <property type="entry name" value="DNA_pol_A"/>
    <property type="match status" value="1"/>
</dbReference>
<evidence type="ECO:0000256" key="5">
    <source>
        <dbReference type="ARBA" id="ARBA00022679"/>
    </source>
</evidence>
<dbReference type="CDD" id="cd09859">
    <property type="entry name" value="PIN_53EXO"/>
    <property type="match status" value="1"/>
</dbReference>
<dbReference type="InterPro" id="IPR020046">
    <property type="entry name" value="5-3_exonucl_a-hlix_arch_N"/>
</dbReference>
<dbReference type="InterPro" id="IPR012337">
    <property type="entry name" value="RNaseH-like_sf"/>
</dbReference>
<evidence type="ECO:0000256" key="10">
    <source>
        <dbReference type="ARBA" id="ARBA00022801"/>
    </source>
</evidence>
<feature type="region of interest" description="Disordered" evidence="18">
    <location>
        <begin position="1"/>
        <end position="31"/>
    </location>
</feature>
<feature type="compositionally biased region" description="Low complexity" evidence="18">
    <location>
        <begin position="19"/>
        <end position="31"/>
    </location>
</feature>
<evidence type="ECO:0000256" key="9">
    <source>
        <dbReference type="ARBA" id="ARBA00022763"/>
    </source>
</evidence>
<comment type="catalytic activity">
    <reaction evidence="15 17">
        <text>DNA(n) + a 2'-deoxyribonucleoside 5'-triphosphate = DNA(n+1) + diphosphate</text>
        <dbReference type="Rhea" id="RHEA:22508"/>
        <dbReference type="Rhea" id="RHEA-COMP:17339"/>
        <dbReference type="Rhea" id="RHEA-COMP:17340"/>
        <dbReference type="ChEBI" id="CHEBI:33019"/>
        <dbReference type="ChEBI" id="CHEBI:61560"/>
        <dbReference type="ChEBI" id="CHEBI:173112"/>
        <dbReference type="EC" id="2.7.7.7"/>
    </reaction>
</comment>
<keyword evidence="9 17" id="KW-0227">DNA damage</keyword>
<dbReference type="Gene3D" id="3.30.70.370">
    <property type="match status" value="1"/>
</dbReference>
<feature type="compositionally biased region" description="Low complexity" evidence="18">
    <location>
        <begin position="335"/>
        <end position="353"/>
    </location>
</feature>
<evidence type="ECO:0000256" key="17">
    <source>
        <dbReference type="RuleBase" id="RU004460"/>
    </source>
</evidence>
<dbReference type="GO" id="GO:0003677">
    <property type="term" value="F:DNA binding"/>
    <property type="evidence" value="ECO:0007669"/>
    <property type="project" value="UniProtKB-UniRule"/>
</dbReference>
<keyword evidence="13 17" id="KW-0238">DNA-binding</keyword>
<dbReference type="InterPro" id="IPR002298">
    <property type="entry name" value="DNA_polymerase_A"/>
</dbReference>
<comment type="similarity">
    <text evidence="1 17">Belongs to the DNA polymerase type-A family.</text>
</comment>
<dbReference type="SUPFAM" id="SSF53098">
    <property type="entry name" value="Ribonuclease H-like"/>
    <property type="match status" value="1"/>
</dbReference>
<feature type="region of interest" description="Disordered" evidence="18">
    <location>
        <begin position="318"/>
        <end position="354"/>
    </location>
</feature>
<keyword evidence="23" id="KW-1185">Reference proteome</keyword>
<dbReference type="Pfam" id="PF02739">
    <property type="entry name" value="5_3_exonuc_N"/>
    <property type="match status" value="1"/>
</dbReference>
<dbReference type="InterPro" id="IPR002562">
    <property type="entry name" value="3'-5'_exonuclease_dom"/>
</dbReference>
<evidence type="ECO:0000256" key="12">
    <source>
        <dbReference type="ARBA" id="ARBA00022932"/>
    </source>
</evidence>
<dbReference type="SMART" id="SM00475">
    <property type="entry name" value="53EXOc"/>
    <property type="match status" value="1"/>
</dbReference>
<evidence type="ECO:0000256" key="2">
    <source>
        <dbReference type="ARBA" id="ARBA00011541"/>
    </source>
</evidence>
<evidence type="ECO:0000256" key="13">
    <source>
        <dbReference type="ARBA" id="ARBA00023125"/>
    </source>
</evidence>
<evidence type="ECO:0000259" key="19">
    <source>
        <dbReference type="SMART" id="SM00474"/>
    </source>
</evidence>
<dbReference type="Pfam" id="PF01367">
    <property type="entry name" value="5_3_exonuc"/>
    <property type="match status" value="1"/>
</dbReference>
<dbReference type="NCBIfam" id="TIGR00593">
    <property type="entry name" value="pola"/>
    <property type="match status" value="1"/>
</dbReference>
<dbReference type="GO" id="GO:0003887">
    <property type="term" value="F:DNA-directed DNA polymerase activity"/>
    <property type="evidence" value="ECO:0007669"/>
    <property type="project" value="UniProtKB-UniRule"/>
</dbReference>
<evidence type="ECO:0000256" key="18">
    <source>
        <dbReference type="SAM" id="MobiDB-lite"/>
    </source>
</evidence>
<keyword evidence="10 17" id="KW-0378">Hydrolase</keyword>
<evidence type="ECO:0000256" key="16">
    <source>
        <dbReference type="NCBIfam" id="TIGR00593"/>
    </source>
</evidence>
<feature type="domain" description="3'-5' exonuclease" evidence="19">
    <location>
        <begin position="357"/>
        <end position="557"/>
    </location>
</feature>
<dbReference type="InterPro" id="IPR043502">
    <property type="entry name" value="DNA/RNA_pol_sf"/>
</dbReference>
<accession>D5RL89</accession>
<keyword evidence="7 17" id="KW-0235">DNA replication</keyword>
<organism evidence="22 23">
    <name type="scientific">Pseudoroseomonas cervicalis ATCC 49957</name>
    <dbReference type="NCBI Taxonomy" id="525371"/>
    <lineage>
        <taxon>Bacteria</taxon>
        <taxon>Pseudomonadati</taxon>
        <taxon>Pseudomonadota</taxon>
        <taxon>Alphaproteobacteria</taxon>
        <taxon>Acetobacterales</taxon>
        <taxon>Roseomonadaceae</taxon>
        <taxon>Roseomonas</taxon>
    </lineage>
</organism>
<evidence type="ECO:0000256" key="3">
    <source>
        <dbReference type="ARBA" id="ARBA00012417"/>
    </source>
</evidence>
<evidence type="ECO:0000259" key="21">
    <source>
        <dbReference type="SMART" id="SM00482"/>
    </source>
</evidence>
<dbReference type="HOGENOM" id="CLU_004675_0_1_5"/>
<comment type="caution">
    <text evidence="22">The sequence shown here is derived from an EMBL/GenBank/DDBJ whole genome shotgun (WGS) entry which is preliminary data.</text>
</comment>
<dbReference type="GO" id="GO:0006261">
    <property type="term" value="P:DNA-templated DNA replication"/>
    <property type="evidence" value="ECO:0007669"/>
    <property type="project" value="UniProtKB-UniRule"/>
</dbReference>
<evidence type="ECO:0000256" key="8">
    <source>
        <dbReference type="ARBA" id="ARBA00022722"/>
    </source>
</evidence>
<dbReference type="NCBIfam" id="NF004397">
    <property type="entry name" value="PRK05755.1"/>
    <property type="match status" value="1"/>
</dbReference>
<comment type="function">
    <text evidence="17">In addition to polymerase activity, this DNA polymerase exhibits 3'-5' and 5'-3' exonuclease activity.</text>
</comment>
<dbReference type="SUPFAM" id="SSF47807">
    <property type="entry name" value="5' to 3' exonuclease, C-terminal subdomain"/>
    <property type="match status" value="1"/>
</dbReference>
<dbReference type="SUPFAM" id="SSF56672">
    <property type="entry name" value="DNA/RNA polymerases"/>
    <property type="match status" value="1"/>
</dbReference>
<comment type="subunit">
    <text evidence="2">Single-chain monomer with multiple functions.</text>
</comment>
<keyword evidence="6 17" id="KW-0548">Nucleotidyltransferase</keyword>
<evidence type="ECO:0000256" key="7">
    <source>
        <dbReference type="ARBA" id="ARBA00022705"/>
    </source>
</evidence>
<dbReference type="InterPro" id="IPR029060">
    <property type="entry name" value="PIN-like_dom_sf"/>
</dbReference>
<evidence type="ECO:0000313" key="22">
    <source>
        <dbReference type="EMBL" id="EFH11939.1"/>
    </source>
</evidence>
<evidence type="ECO:0000256" key="6">
    <source>
        <dbReference type="ARBA" id="ARBA00022695"/>
    </source>
</evidence>
<dbReference type="InterPro" id="IPR036397">
    <property type="entry name" value="RNaseH_sf"/>
</dbReference>
<keyword evidence="11 17" id="KW-0269">Exonuclease</keyword>
<dbReference type="Pfam" id="PF01612">
    <property type="entry name" value="DNA_pol_A_exo1"/>
    <property type="match status" value="1"/>
</dbReference>
<dbReference type="EMBL" id="ADVL01000302">
    <property type="protein sequence ID" value="EFH11939.1"/>
    <property type="molecule type" value="Genomic_DNA"/>
</dbReference>
<gene>
    <name evidence="17 22" type="primary">polA</name>
    <name evidence="22" type="ORF">HMPREF0731_1850</name>
</gene>
<dbReference type="SUPFAM" id="SSF88723">
    <property type="entry name" value="PIN domain-like"/>
    <property type="match status" value="1"/>
</dbReference>
<feature type="domain" description="DNA-directed DNA polymerase family A palm" evidence="21">
    <location>
        <begin position="726"/>
        <end position="932"/>
    </location>
</feature>
<dbReference type="PRINTS" id="PR00868">
    <property type="entry name" value="DNAPOLI"/>
</dbReference>
<dbReference type="SMART" id="SM00482">
    <property type="entry name" value="POLAc"/>
    <property type="match status" value="1"/>
</dbReference>
<dbReference type="InterPro" id="IPR018320">
    <property type="entry name" value="DNA_polymerase_1"/>
</dbReference>
<dbReference type="GO" id="GO:0006302">
    <property type="term" value="P:double-strand break repair"/>
    <property type="evidence" value="ECO:0007669"/>
    <property type="project" value="TreeGrafter"/>
</dbReference>
<evidence type="ECO:0000256" key="11">
    <source>
        <dbReference type="ARBA" id="ARBA00022839"/>
    </source>
</evidence>
<keyword evidence="5 17" id="KW-0808">Transferase</keyword>
<dbReference type="SMART" id="SM00279">
    <property type="entry name" value="HhH2"/>
    <property type="match status" value="1"/>
</dbReference>
<dbReference type="InterPro" id="IPR008918">
    <property type="entry name" value="HhH2"/>
</dbReference>
<dbReference type="FunFam" id="1.10.150.20:FF:000002">
    <property type="entry name" value="DNA polymerase I"/>
    <property type="match status" value="1"/>
</dbReference>
<evidence type="ECO:0000313" key="23">
    <source>
        <dbReference type="Proteomes" id="UP000005324"/>
    </source>
</evidence>
<reference evidence="22 23" key="1">
    <citation type="submission" date="2010-04" db="EMBL/GenBank/DDBJ databases">
        <authorList>
            <person name="Qin X."/>
            <person name="Bachman B."/>
            <person name="Battles P."/>
            <person name="Bell A."/>
            <person name="Bess C."/>
            <person name="Bickham C."/>
            <person name="Chaboub L."/>
            <person name="Chen D."/>
            <person name="Coyle M."/>
            <person name="Deiros D.R."/>
            <person name="Dinh H."/>
            <person name="Forbes L."/>
            <person name="Fowler G."/>
            <person name="Francisco L."/>
            <person name="Fu Q."/>
            <person name="Gubbala S."/>
            <person name="Hale W."/>
            <person name="Han Y."/>
            <person name="Hemphill L."/>
            <person name="Highlander S.K."/>
            <person name="Hirani K."/>
            <person name="Hogues M."/>
            <person name="Jackson L."/>
            <person name="Jakkamsetti A."/>
            <person name="Javaid M."/>
            <person name="Jiang H."/>
            <person name="Korchina V."/>
            <person name="Kovar C."/>
            <person name="Lara F."/>
            <person name="Lee S."/>
            <person name="Mata R."/>
            <person name="Mathew T."/>
            <person name="Moen C."/>
            <person name="Morales K."/>
            <person name="Munidasa M."/>
            <person name="Nazareth L."/>
            <person name="Ngo R."/>
            <person name="Nguyen L."/>
            <person name="Okwuonu G."/>
            <person name="Ongeri F."/>
            <person name="Patil S."/>
            <person name="Petrosino J."/>
            <person name="Pham C."/>
            <person name="Pham P."/>
            <person name="Pu L.-L."/>
            <person name="Puazo M."/>
            <person name="Raj R."/>
            <person name="Reid J."/>
            <person name="Rouhana J."/>
            <person name="Saada N."/>
            <person name="Shang Y."/>
            <person name="Simmons D."/>
            <person name="Thornton R."/>
            <person name="Warren J."/>
            <person name="Weissenberger G."/>
            <person name="Zhang J."/>
            <person name="Zhang L."/>
            <person name="Zhou C."/>
            <person name="Zhu D."/>
            <person name="Muzny D."/>
            <person name="Worley K."/>
            <person name="Gibbs R."/>
        </authorList>
    </citation>
    <scope>NUCLEOTIDE SEQUENCE [LARGE SCALE GENOMIC DNA]</scope>
    <source>
        <strain evidence="22 23">ATCC 49957</strain>
    </source>
</reference>
<keyword evidence="12 17" id="KW-0239">DNA-directed DNA polymerase</keyword>
<dbReference type="Gene3D" id="3.40.50.1010">
    <property type="entry name" value="5'-nuclease"/>
    <property type="match status" value="1"/>
</dbReference>
<dbReference type="PANTHER" id="PTHR10133:SF27">
    <property type="entry name" value="DNA POLYMERASE NU"/>
    <property type="match status" value="1"/>
</dbReference>
<dbReference type="Gene3D" id="3.30.420.10">
    <property type="entry name" value="Ribonuclease H-like superfamily/Ribonuclease H"/>
    <property type="match status" value="1"/>
</dbReference>
<dbReference type="CDD" id="cd06139">
    <property type="entry name" value="DNA_polA_I_Ecoli_like_exo"/>
    <property type="match status" value="1"/>
</dbReference>
<dbReference type="EC" id="2.7.7.7" evidence="3 16"/>
<dbReference type="CDD" id="cd09898">
    <property type="entry name" value="H3TH_53EXO"/>
    <property type="match status" value="1"/>
</dbReference>
<feature type="domain" description="5'-3' exonuclease" evidence="20">
    <location>
        <begin position="35"/>
        <end position="290"/>
    </location>
</feature>
<dbReference type="GO" id="GO:0008409">
    <property type="term" value="F:5'-3' exonuclease activity"/>
    <property type="evidence" value="ECO:0007669"/>
    <property type="project" value="UniProtKB-UniRule"/>
</dbReference>
<dbReference type="InterPro" id="IPR019760">
    <property type="entry name" value="DNA-dir_DNA_pol_A_CS"/>
</dbReference>
<dbReference type="InterPro" id="IPR036279">
    <property type="entry name" value="5-3_exonuclease_C_sf"/>
</dbReference>
<evidence type="ECO:0000256" key="15">
    <source>
        <dbReference type="ARBA" id="ARBA00049244"/>
    </source>
</evidence>
<dbReference type="SMART" id="SM00474">
    <property type="entry name" value="35EXOc"/>
    <property type="match status" value="1"/>
</dbReference>
<evidence type="ECO:0000259" key="20">
    <source>
        <dbReference type="SMART" id="SM00475"/>
    </source>
</evidence>